<keyword evidence="1" id="KW-0812">Transmembrane</keyword>
<name>A0A9D1VUD1_9FIRM</name>
<comment type="caution">
    <text evidence="3">The sequence shown here is derived from an EMBL/GenBank/DDBJ whole genome shotgun (WGS) entry which is preliminary data.</text>
</comment>
<dbReference type="InterPro" id="IPR001387">
    <property type="entry name" value="Cro/C1-type_HTH"/>
</dbReference>
<dbReference type="EMBL" id="DXFD01000079">
    <property type="protein sequence ID" value="HIX47041.1"/>
    <property type="molecule type" value="Genomic_DNA"/>
</dbReference>
<accession>A0A9D1VUD1</accession>
<evidence type="ECO:0000313" key="4">
    <source>
        <dbReference type="Proteomes" id="UP000824249"/>
    </source>
</evidence>
<sequence>MEKMDGHFLRKLREERGWSLREFAEKIYTSKSTVRRWEQSSPPGDEETRARIAEAFGMSEEALRARGEAFRTEQARAEQKKREKELAPEQLAELKFGTKKLLVALGVLAAAALLAVLLPLLFSLLL</sequence>
<evidence type="ECO:0000313" key="3">
    <source>
        <dbReference type="EMBL" id="HIX47041.1"/>
    </source>
</evidence>
<dbReference type="SUPFAM" id="SSF47413">
    <property type="entry name" value="lambda repressor-like DNA-binding domains"/>
    <property type="match status" value="1"/>
</dbReference>
<feature type="transmembrane region" description="Helical" evidence="1">
    <location>
        <begin position="101"/>
        <end position="125"/>
    </location>
</feature>
<protein>
    <submittedName>
        <fullName evidence="3">Helix-turn-helix domain-containing protein</fullName>
    </submittedName>
</protein>
<feature type="domain" description="HTH cro/C1-type" evidence="2">
    <location>
        <begin position="9"/>
        <end position="63"/>
    </location>
</feature>
<proteinExistence type="predicted"/>
<dbReference type="GO" id="GO:0003677">
    <property type="term" value="F:DNA binding"/>
    <property type="evidence" value="ECO:0007669"/>
    <property type="project" value="InterPro"/>
</dbReference>
<dbReference type="AlphaFoldDB" id="A0A9D1VUD1"/>
<reference evidence="3" key="1">
    <citation type="journal article" date="2021" name="PeerJ">
        <title>Extensive microbial diversity within the chicken gut microbiome revealed by metagenomics and culture.</title>
        <authorList>
            <person name="Gilroy R."/>
            <person name="Ravi A."/>
            <person name="Getino M."/>
            <person name="Pursley I."/>
            <person name="Horton D.L."/>
            <person name="Alikhan N.F."/>
            <person name="Baker D."/>
            <person name="Gharbi K."/>
            <person name="Hall N."/>
            <person name="Watson M."/>
            <person name="Adriaenssens E.M."/>
            <person name="Foster-Nyarko E."/>
            <person name="Jarju S."/>
            <person name="Secka A."/>
            <person name="Antonio M."/>
            <person name="Oren A."/>
            <person name="Chaudhuri R.R."/>
            <person name="La Ragione R."/>
            <person name="Hildebrand F."/>
            <person name="Pallen M.J."/>
        </authorList>
    </citation>
    <scope>NUCLEOTIDE SEQUENCE</scope>
    <source>
        <strain evidence="3">26628</strain>
    </source>
</reference>
<dbReference type="Gene3D" id="1.10.260.40">
    <property type="entry name" value="lambda repressor-like DNA-binding domains"/>
    <property type="match status" value="1"/>
</dbReference>
<keyword evidence="1" id="KW-1133">Transmembrane helix</keyword>
<keyword evidence="1" id="KW-0472">Membrane</keyword>
<organism evidence="3 4">
    <name type="scientific">Candidatus Borkfalkia faecigallinarum</name>
    <dbReference type="NCBI Taxonomy" id="2838509"/>
    <lineage>
        <taxon>Bacteria</taxon>
        <taxon>Bacillati</taxon>
        <taxon>Bacillota</taxon>
        <taxon>Clostridia</taxon>
        <taxon>Christensenellales</taxon>
        <taxon>Christensenellaceae</taxon>
        <taxon>Candidatus Borkfalkia</taxon>
    </lineage>
</organism>
<gene>
    <name evidence="3" type="ORF">H9737_05055</name>
</gene>
<evidence type="ECO:0000256" key="1">
    <source>
        <dbReference type="SAM" id="Phobius"/>
    </source>
</evidence>
<dbReference type="SMART" id="SM00530">
    <property type="entry name" value="HTH_XRE"/>
    <property type="match status" value="1"/>
</dbReference>
<dbReference type="PROSITE" id="PS50943">
    <property type="entry name" value="HTH_CROC1"/>
    <property type="match status" value="1"/>
</dbReference>
<dbReference type="Pfam" id="PF13560">
    <property type="entry name" value="HTH_31"/>
    <property type="match status" value="1"/>
</dbReference>
<dbReference type="Proteomes" id="UP000824249">
    <property type="component" value="Unassembled WGS sequence"/>
</dbReference>
<evidence type="ECO:0000259" key="2">
    <source>
        <dbReference type="PROSITE" id="PS50943"/>
    </source>
</evidence>
<dbReference type="InterPro" id="IPR010982">
    <property type="entry name" value="Lambda_DNA-bd_dom_sf"/>
</dbReference>
<reference evidence="3" key="2">
    <citation type="submission" date="2021-04" db="EMBL/GenBank/DDBJ databases">
        <authorList>
            <person name="Gilroy R."/>
        </authorList>
    </citation>
    <scope>NUCLEOTIDE SEQUENCE</scope>
    <source>
        <strain evidence="3">26628</strain>
    </source>
</reference>
<dbReference type="CDD" id="cd00093">
    <property type="entry name" value="HTH_XRE"/>
    <property type="match status" value="1"/>
</dbReference>